<accession>A0ACB9G3P4</accession>
<comment type="caution">
    <text evidence="1">The sequence shown here is derived from an EMBL/GenBank/DDBJ whole genome shotgun (WGS) entry which is preliminary data.</text>
</comment>
<keyword evidence="2" id="KW-1185">Reference proteome</keyword>
<organism evidence="1 2">
    <name type="scientific">Smallanthus sonchifolius</name>
    <dbReference type="NCBI Taxonomy" id="185202"/>
    <lineage>
        <taxon>Eukaryota</taxon>
        <taxon>Viridiplantae</taxon>
        <taxon>Streptophyta</taxon>
        <taxon>Embryophyta</taxon>
        <taxon>Tracheophyta</taxon>
        <taxon>Spermatophyta</taxon>
        <taxon>Magnoliopsida</taxon>
        <taxon>eudicotyledons</taxon>
        <taxon>Gunneridae</taxon>
        <taxon>Pentapetalae</taxon>
        <taxon>asterids</taxon>
        <taxon>campanulids</taxon>
        <taxon>Asterales</taxon>
        <taxon>Asteraceae</taxon>
        <taxon>Asteroideae</taxon>
        <taxon>Heliantheae alliance</taxon>
        <taxon>Millerieae</taxon>
        <taxon>Smallanthus</taxon>
    </lineage>
</organism>
<dbReference type="EMBL" id="CM042032">
    <property type="protein sequence ID" value="KAI3777695.1"/>
    <property type="molecule type" value="Genomic_DNA"/>
</dbReference>
<reference evidence="2" key="1">
    <citation type="journal article" date="2022" name="Mol. Ecol. Resour.">
        <title>The genomes of chicory, endive, great burdock and yacon provide insights into Asteraceae palaeo-polyploidization history and plant inulin production.</title>
        <authorList>
            <person name="Fan W."/>
            <person name="Wang S."/>
            <person name="Wang H."/>
            <person name="Wang A."/>
            <person name="Jiang F."/>
            <person name="Liu H."/>
            <person name="Zhao H."/>
            <person name="Xu D."/>
            <person name="Zhang Y."/>
        </authorList>
    </citation>
    <scope>NUCLEOTIDE SEQUENCE [LARGE SCALE GENOMIC DNA]</scope>
    <source>
        <strain evidence="2">cv. Yunnan</strain>
    </source>
</reference>
<evidence type="ECO:0000313" key="2">
    <source>
        <dbReference type="Proteomes" id="UP001056120"/>
    </source>
</evidence>
<protein>
    <submittedName>
        <fullName evidence="1">Uncharacterized protein</fullName>
    </submittedName>
</protein>
<sequence length="68" mass="7669">MVLYQLWRGFHFLDALLCSSFIFREHFEIQSVVLSPSVKSEKKVRTILEGLCGSSNSILSNSSTWSSA</sequence>
<proteinExistence type="predicted"/>
<name>A0ACB9G3P4_9ASTR</name>
<evidence type="ECO:0000313" key="1">
    <source>
        <dbReference type="EMBL" id="KAI3777695.1"/>
    </source>
</evidence>
<gene>
    <name evidence="1" type="ORF">L1987_47496</name>
</gene>
<dbReference type="Proteomes" id="UP001056120">
    <property type="component" value="Linkage Group LG15"/>
</dbReference>
<reference evidence="1 2" key="2">
    <citation type="journal article" date="2022" name="Mol. Ecol. Resour.">
        <title>The genomes of chicory, endive, great burdock and yacon provide insights into Asteraceae paleo-polyploidization history and plant inulin production.</title>
        <authorList>
            <person name="Fan W."/>
            <person name="Wang S."/>
            <person name="Wang H."/>
            <person name="Wang A."/>
            <person name="Jiang F."/>
            <person name="Liu H."/>
            <person name="Zhao H."/>
            <person name="Xu D."/>
            <person name="Zhang Y."/>
        </authorList>
    </citation>
    <scope>NUCLEOTIDE SEQUENCE [LARGE SCALE GENOMIC DNA]</scope>
    <source>
        <strain evidence="2">cv. Yunnan</strain>
        <tissue evidence="1">Leaves</tissue>
    </source>
</reference>